<name>A0AAD1T604_PELCU</name>
<feature type="compositionally biased region" description="Polar residues" evidence="1">
    <location>
        <begin position="296"/>
        <end position="305"/>
    </location>
</feature>
<sequence>MAQRGEGAFVLHGRKAALREKPYEFLSNTQKTTSSHNLSFQGLANHRRPHARKEKIILQILITPKVLMTTPKCTCAARVLGRTLSQYTKENPSIDDLEDNLRKLKVQVDSLASSLNVDYEKEPMSNESIDSHIPQWPTHMNGTLYKKYERTTKTAPDYELFLKSRHLENSTENYSTMQNSGLPIFSRSSLYRPPGILTSTISSTDSSSPSVNPLDTTYGESYPVKLGAPHVIGVKSLLPPKIPVRSRSPNRTRVSVMRGRSQSLDRSHSFSPASKKTRWLRSRSQSPKPIWRPNSAKANACSQQPPRLRSSGKTSSSNRQSRSRSYRPGALVTRSFTPPRKTRSSLSYSWSPYSIPSAAITAPSVEEISERFLKTLTERDAGVSLVETSPYQQELARLRLERLRVEEDLLLEIKRQQELERTRGPKPKWYEMKNSQFHYEARKNNELLKSSNDYQAIYDYRQDLTTASRDFQENLKVTHLEPV</sequence>
<dbReference type="Proteomes" id="UP001295444">
    <property type="component" value="Chromosome 10"/>
</dbReference>
<feature type="region of interest" description="Disordered" evidence="1">
    <location>
        <begin position="240"/>
        <end position="348"/>
    </location>
</feature>
<gene>
    <name evidence="2" type="ORF">PECUL_23A049021</name>
</gene>
<evidence type="ECO:0000313" key="2">
    <source>
        <dbReference type="EMBL" id="CAH2319940.1"/>
    </source>
</evidence>
<organism evidence="2 3">
    <name type="scientific">Pelobates cultripes</name>
    <name type="common">Western spadefoot toad</name>
    <dbReference type="NCBI Taxonomy" id="61616"/>
    <lineage>
        <taxon>Eukaryota</taxon>
        <taxon>Metazoa</taxon>
        <taxon>Chordata</taxon>
        <taxon>Craniata</taxon>
        <taxon>Vertebrata</taxon>
        <taxon>Euteleostomi</taxon>
        <taxon>Amphibia</taxon>
        <taxon>Batrachia</taxon>
        <taxon>Anura</taxon>
        <taxon>Pelobatoidea</taxon>
        <taxon>Pelobatidae</taxon>
        <taxon>Pelobates</taxon>
    </lineage>
</organism>
<evidence type="ECO:0000313" key="3">
    <source>
        <dbReference type="Proteomes" id="UP001295444"/>
    </source>
</evidence>
<reference evidence="2" key="1">
    <citation type="submission" date="2022-03" db="EMBL/GenBank/DDBJ databases">
        <authorList>
            <person name="Alioto T."/>
            <person name="Alioto T."/>
            <person name="Gomez Garrido J."/>
        </authorList>
    </citation>
    <scope>NUCLEOTIDE SEQUENCE</scope>
</reference>
<proteinExistence type="predicted"/>
<evidence type="ECO:0000256" key="1">
    <source>
        <dbReference type="SAM" id="MobiDB-lite"/>
    </source>
</evidence>
<feature type="compositionally biased region" description="Low complexity" evidence="1">
    <location>
        <begin position="307"/>
        <end position="320"/>
    </location>
</feature>
<dbReference type="AlphaFoldDB" id="A0AAD1T604"/>
<accession>A0AAD1T604</accession>
<dbReference type="EMBL" id="OW240921">
    <property type="protein sequence ID" value="CAH2319940.1"/>
    <property type="molecule type" value="Genomic_DNA"/>
</dbReference>
<protein>
    <submittedName>
        <fullName evidence="2">Uncharacterized protein</fullName>
    </submittedName>
</protein>
<keyword evidence="3" id="KW-1185">Reference proteome</keyword>